<accession>A0A9E4K1Q0</accession>
<dbReference type="AlphaFoldDB" id="A0A9E4K1Q0"/>
<reference evidence="2" key="1">
    <citation type="journal article" date="2021" name="Proc. Natl. Acad. Sci. U.S.A.">
        <title>Global biogeography of chemosynthetic symbionts reveals both localized and globally distributed symbiont groups. .</title>
        <authorList>
            <person name="Osvatic J.T."/>
            <person name="Wilkins L.G.E."/>
            <person name="Leibrecht L."/>
            <person name="Leray M."/>
            <person name="Zauner S."/>
            <person name="Polzin J."/>
            <person name="Camacho Y."/>
            <person name="Gros O."/>
            <person name="van Gils J.A."/>
            <person name="Eisen J.A."/>
            <person name="Petersen J.M."/>
            <person name="Yuen B."/>
        </authorList>
    </citation>
    <scope>NUCLEOTIDE SEQUENCE</scope>
    <source>
        <strain evidence="2">MAGL173</strain>
    </source>
</reference>
<proteinExistence type="predicted"/>
<evidence type="ECO:0000313" key="2">
    <source>
        <dbReference type="EMBL" id="MCG7937702.1"/>
    </source>
</evidence>
<gene>
    <name evidence="2" type="ORF">JAZ04_02425</name>
</gene>
<evidence type="ECO:0000259" key="1">
    <source>
        <dbReference type="Pfam" id="PF03886"/>
    </source>
</evidence>
<dbReference type="Pfam" id="PF03886">
    <property type="entry name" value="ABC_trans_aux"/>
    <property type="match status" value="1"/>
</dbReference>
<dbReference type="Proteomes" id="UP000886687">
    <property type="component" value="Unassembled WGS sequence"/>
</dbReference>
<dbReference type="InterPro" id="IPR005586">
    <property type="entry name" value="ABC_trans_aux"/>
</dbReference>
<protein>
    <submittedName>
        <fullName evidence="2">PqiC family protein</fullName>
    </submittedName>
</protein>
<name>A0A9E4K1Q0_9GAMM</name>
<feature type="domain" description="ABC-type transport auxiliary lipoprotein component" evidence="1">
    <location>
        <begin position="47"/>
        <end position="194"/>
    </location>
</feature>
<dbReference type="SUPFAM" id="SSF159594">
    <property type="entry name" value="XCC0632-like"/>
    <property type="match status" value="1"/>
</dbReference>
<dbReference type="EMBL" id="JAEPDI010000001">
    <property type="protein sequence ID" value="MCG7937702.1"/>
    <property type="molecule type" value="Genomic_DNA"/>
</dbReference>
<evidence type="ECO:0000313" key="3">
    <source>
        <dbReference type="Proteomes" id="UP000886687"/>
    </source>
</evidence>
<dbReference type="Gene3D" id="3.40.50.10610">
    <property type="entry name" value="ABC-type transport auxiliary lipoprotein component"/>
    <property type="match status" value="1"/>
</dbReference>
<organism evidence="2 3">
    <name type="scientific">Candidatus Thiodiazotropha lotti</name>
    <dbReference type="NCBI Taxonomy" id="2792787"/>
    <lineage>
        <taxon>Bacteria</taxon>
        <taxon>Pseudomonadati</taxon>
        <taxon>Pseudomonadota</taxon>
        <taxon>Gammaproteobacteria</taxon>
        <taxon>Chromatiales</taxon>
        <taxon>Sedimenticolaceae</taxon>
        <taxon>Candidatus Thiodiazotropha</taxon>
    </lineage>
</organism>
<sequence length="208" mass="23436">MKTDSLASWLVVFLLISLCIGCASPSQPTRFYRLDGGIDKLGPVDLTPRPGGVVIGIDAIELAGYLDRPQIIERTSSHRLELYEFEQWAGSLQENLLALIRDRIQQQLSSMQVIAYPWPLGLKPDYELKLVIQRFEQVEGSIELQGLWTLVETDRRRIVLMQQNRLQEPIQGETIEAGVVAASVAASRFSEQIAEQMLQQIDSTEKAR</sequence>
<comment type="caution">
    <text evidence="2">The sequence shown here is derived from an EMBL/GenBank/DDBJ whole genome shotgun (WGS) entry which is preliminary data.</text>
</comment>